<dbReference type="Gene3D" id="3.20.20.140">
    <property type="entry name" value="Metal-dependent hydrolases"/>
    <property type="match status" value="1"/>
</dbReference>
<name>A0A3M9NKD3_9BACT</name>
<comment type="similarity">
    <text evidence="1">Belongs to the metallo-dependent hydrolases superfamily.</text>
</comment>
<sequence length="281" mass="32707">MIDTHVHFWKYDKVKDAWITDDMKMLQKDFLPHDLFPVLKENNIEGVIAVQADQSENENNFLIALAETNPFIKGIVGWVDFQNKNIENRLLYYSKFSIVKGFRHIVQAEPAGFLKNKNFLEGIGLLRKYNFTYDILVYENQLQEVIQFVKKFPGQKCMIDHCAKPNVKLKSVDAWKKAIEEIAGFDNVYCKLSGLTTEADWTSWKEEDFYPYFDCVTKAFGTARLVFGSDWPVVNISGGYLIWKNLVENYMRNFSAEDNEKVFKKNAIEFYNLSEIGGHNE</sequence>
<dbReference type="Proteomes" id="UP000267223">
    <property type="component" value="Unassembled WGS sequence"/>
</dbReference>
<dbReference type="SUPFAM" id="SSF51556">
    <property type="entry name" value="Metallo-dependent hydrolases"/>
    <property type="match status" value="1"/>
</dbReference>
<proteinExistence type="inferred from homology"/>
<gene>
    <name evidence="3" type="ORF">EFY79_08620</name>
</gene>
<feature type="domain" description="Amidohydrolase-related" evidence="2">
    <location>
        <begin position="2"/>
        <end position="273"/>
    </location>
</feature>
<evidence type="ECO:0000259" key="2">
    <source>
        <dbReference type="Pfam" id="PF04909"/>
    </source>
</evidence>
<keyword evidence="4" id="KW-1185">Reference proteome</keyword>
<dbReference type="InterPro" id="IPR032466">
    <property type="entry name" value="Metal_Hydrolase"/>
</dbReference>
<keyword evidence="3" id="KW-0378">Hydrolase</keyword>
<accession>A0A3M9NKD3</accession>
<dbReference type="OrthoDB" id="5450317at2"/>
<evidence type="ECO:0000313" key="3">
    <source>
        <dbReference type="EMBL" id="RNI37448.1"/>
    </source>
</evidence>
<evidence type="ECO:0000256" key="1">
    <source>
        <dbReference type="ARBA" id="ARBA00038310"/>
    </source>
</evidence>
<dbReference type="PANTHER" id="PTHR43569:SF2">
    <property type="entry name" value="AMIDOHYDROLASE-RELATED DOMAIN-CONTAINING PROTEIN"/>
    <property type="match status" value="1"/>
</dbReference>
<protein>
    <submittedName>
        <fullName evidence="3">Amidohydrolase</fullName>
    </submittedName>
</protein>
<dbReference type="AlphaFoldDB" id="A0A3M9NKD3"/>
<reference evidence="3 4" key="1">
    <citation type="submission" date="2018-11" db="EMBL/GenBank/DDBJ databases">
        <title>Draft genome sequence of Ferruginibacter sp. BO-59.</title>
        <authorList>
            <person name="Im W.T."/>
        </authorList>
    </citation>
    <scope>NUCLEOTIDE SEQUENCE [LARGE SCALE GENOMIC DNA]</scope>
    <source>
        <strain evidence="3 4">BO-59</strain>
    </source>
</reference>
<organism evidence="3 4">
    <name type="scientific">Hanamia caeni</name>
    <dbReference type="NCBI Taxonomy" id="2294116"/>
    <lineage>
        <taxon>Bacteria</taxon>
        <taxon>Pseudomonadati</taxon>
        <taxon>Bacteroidota</taxon>
        <taxon>Chitinophagia</taxon>
        <taxon>Chitinophagales</taxon>
        <taxon>Chitinophagaceae</taxon>
        <taxon>Hanamia</taxon>
    </lineage>
</organism>
<comment type="caution">
    <text evidence="3">The sequence shown here is derived from an EMBL/GenBank/DDBJ whole genome shotgun (WGS) entry which is preliminary data.</text>
</comment>
<dbReference type="Pfam" id="PF04909">
    <property type="entry name" value="Amidohydro_2"/>
    <property type="match status" value="1"/>
</dbReference>
<dbReference type="InterPro" id="IPR052350">
    <property type="entry name" value="Metallo-dep_Lactonases"/>
</dbReference>
<dbReference type="GO" id="GO:0016787">
    <property type="term" value="F:hydrolase activity"/>
    <property type="evidence" value="ECO:0007669"/>
    <property type="project" value="UniProtKB-KW"/>
</dbReference>
<evidence type="ECO:0000313" key="4">
    <source>
        <dbReference type="Proteomes" id="UP000267223"/>
    </source>
</evidence>
<dbReference type="InterPro" id="IPR006680">
    <property type="entry name" value="Amidohydro-rel"/>
</dbReference>
<dbReference type="PANTHER" id="PTHR43569">
    <property type="entry name" value="AMIDOHYDROLASE"/>
    <property type="match status" value="1"/>
</dbReference>
<dbReference type="EMBL" id="RJJR01000005">
    <property type="protein sequence ID" value="RNI37448.1"/>
    <property type="molecule type" value="Genomic_DNA"/>
</dbReference>
<dbReference type="RefSeq" id="WP_123120290.1">
    <property type="nucleotide sequence ID" value="NZ_RJJR01000005.1"/>
</dbReference>